<dbReference type="OrthoDB" id="2156424at2759"/>
<sequence>MQLSDLLDEQWKAVGSPQRRPSLTGTLGYTATNSSSMMSQNLRNSGVPSIKEDTAENLSLLTQTPSNKGVNIPQNLPGQNLSSSQWDSLASSWSGGSSIWKSNYSMTSGLGGPSSSLLNSAASTGRNDLFANFGSTNSSGIQQPPPRQYRSFSVSVGALGPMNENYGNNLNSAATAAAALTSQFPLSEKDEIENERLQRLNLNENRIDEADEVNGDLDKLSELIDNSKSSGLGGLDSFGNSKFRSRSKSSSDTFGIMNNYNMNSNFQNNHQRYHSQKNLNNYVMGATNNNLSSAFLNNNNIDLFSSVLNNTTSTSTTDLQSKSTLLSPLQSGNSNGNGLSSIMTTSSVTPTSQLNNNNGFMFSTNESSTINTSSLLTTPTTTLPPSTLNNNSSLLTQQQQNKLMFSNMNIPSTIADSNTTTGMNNVNILSNQWTNNTGITSTTSSPFRSTTENQALAHKRSNTQPVYPLWNTNNVSTSTGPLSSNDQVFSTQNNFMPGMNMNGQQSQQAQTQPPQPNQIQPQALGAMNSSMMQPNGPNDFLPQGMNGNNRMAQVQNSQQQRRNRFFNNNIYNGNQNGMNQPMYTPTFDQNFNGNNDMDFMMQQQFNMRRNSGMSMNNMMPGMYQNMPMGMNIGMNMGMNNNGMNDMMMMQHYNRGHGMMMNSDNMYINDINDYFENTEYRTRAWVEAGKNLHQMQQNVYHWPLYVIEFKAGRTDYFYVPENSGLTIKIGDLVIVEADRGKDLGKVIVNNIKNLAQLVAYHAERGNPRHLIIDDDMNNNNVPNIPITWPKSEGAGDASATGTTEGDKTSDKTTTDSKEKTAEDEVKKDEANTTSAEDGDEKTDATITTTEGDEGKVNEENLQFPKDIHPKRIYRMAQPAEVNMLVQKNTDENSSMLLCQQKVRQRNMPMEVVDAEYQWDRRKLTFYFVSERRIDFRELVRDLFKVYKTRIWMCAVSSLTTMKAYQAFNINIVSPSNMNEQTIAQLQNMTIEDKKEGEEGNNISEAPATTSIPADTGTTTTSAVSTNEEVKSVEEKKEEDQKVETSTNVNKTDVKTAANLEVANTNSTMVPTQTPTPPPSLPPSQVQTPKLSKSIK</sequence>
<feature type="compositionally biased region" description="Low complexity" evidence="1">
    <location>
        <begin position="1006"/>
        <end position="1024"/>
    </location>
</feature>
<feature type="compositionally biased region" description="Basic and acidic residues" evidence="1">
    <location>
        <begin position="1026"/>
        <end position="1041"/>
    </location>
</feature>
<dbReference type="EMBL" id="MCOG01000218">
    <property type="protein sequence ID" value="ORY24824.1"/>
    <property type="molecule type" value="Genomic_DNA"/>
</dbReference>
<dbReference type="PANTHER" id="PTHR43830:SF3">
    <property type="entry name" value="PROTEIN PSP1"/>
    <property type="match status" value="1"/>
</dbReference>
<dbReference type="Pfam" id="PF04468">
    <property type="entry name" value="PSP1"/>
    <property type="match status" value="1"/>
</dbReference>
<evidence type="ECO:0000313" key="4">
    <source>
        <dbReference type="Proteomes" id="UP000193920"/>
    </source>
</evidence>
<dbReference type="NCBIfam" id="NF041131">
    <property type="entry name" value="RicT_YaaT_fam"/>
    <property type="match status" value="1"/>
</dbReference>
<organism evidence="3 4">
    <name type="scientific">Neocallimastix californiae</name>
    <dbReference type="NCBI Taxonomy" id="1754190"/>
    <lineage>
        <taxon>Eukaryota</taxon>
        <taxon>Fungi</taxon>
        <taxon>Fungi incertae sedis</taxon>
        <taxon>Chytridiomycota</taxon>
        <taxon>Chytridiomycota incertae sedis</taxon>
        <taxon>Neocallimastigomycetes</taxon>
        <taxon>Neocallimastigales</taxon>
        <taxon>Neocallimastigaceae</taxon>
        <taxon>Neocallimastix</taxon>
    </lineage>
</organism>
<dbReference type="GO" id="GO:0005737">
    <property type="term" value="C:cytoplasm"/>
    <property type="evidence" value="ECO:0007669"/>
    <property type="project" value="TreeGrafter"/>
</dbReference>
<feature type="compositionally biased region" description="Basic and acidic residues" evidence="1">
    <location>
        <begin position="803"/>
        <end position="829"/>
    </location>
</feature>
<feature type="region of interest" description="Disordered" evidence="1">
    <location>
        <begin position="992"/>
        <end position="1094"/>
    </location>
</feature>
<evidence type="ECO:0000313" key="3">
    <source>
        <dbReference type="EMBL" id="ORY24824.1"/>
    </source>
</evidence>
<gene>
    <name evidence="3" type="ORF">LY90DRAFT_514423</name>
</gene>
<protein>
    <recommendedName>
        <fullName evidence="2">PSP1 C-terminal domain-containing protein</fullName>
    </recommendedName>
</protein>
<evidence type="ECO:0000256" key="1">
    <source>
        <dbReference type="SAM" id="MobiDB-lite"/>
    </source>
</evidence>
<comment type="caution">
    <text evidence="3">The sequence shown here is derived from an EMBL/GenBank/DDBJ whole genome shotgun (WGS) entry which is preliminary data.</text>
</comment>
<feature type="domain" description="PSP1 C-terminal" evidence="2">
    <location>
        <begin position="869"/>
        <end position="954"/>
    </location>
</feature>
<keyword evidence="4" id="KW-1185">Reference proteome</keyword>
<dbReference type="AlphaFoldDB" id="A0A1Y2AQT1"/>
<dbReference type="Proteomes" id="UP000193920">
    <property type="component" value="Unassembled WGS sequence"/>
</dbReference>
<dbReference type="InterPro" id="IPR047767">
    <property type="entry name" value="PSP1-like"/>
</dbReference>
<proteinExistence type="predicted"/>
<accession>A0A1Y2AQT1</accession>
<reference evidence="3 4" key="1">
    <citation type="submission" date="2016-08" db="EMBL/GenBank/DDBJ databases">
        <title>A Parts List for Fungal Cellulosomes Revealed by Comparative Genomics.</title>
        <authorList>
            <consortium name="DOE Joint Genome Institute"/>
            <person name="Haitjema C.H."/>
            <person name="Gilmore S.P."/>
            <person name="Henske J.K."/>
            <person name="Solomon K.V."/>
            <person name="De Groot R."/>
            <person name="Kuo A."/>
            <person name="Mondo S.J."/>
            <person name="Salamov A.A."/>
            <person name="Labutti K."/>
            <person name="Zhao Z."/>
            <person name="Chiniquy J."/>
            <person name="Barry K."/>
            <person name="Brewer H.M."/>
            <person name="Purvine S.O."/>
            <person name="Wright A.T."/>
            <person name="Boxma B."/>
            <person name="Van Alen T."/>
            <person name="Hackstein J.H."/>
            <person name="Baker S.E."/>
            <person name="Grigoriev I.V."/>
            <person name="O'Malley M.A."/>
        </authorList>
    </citation>
    <scope>NUCLEOTIDE SEQUENCE [LARGE SCALE GENOMIC DNA]</scope>
    <source>
        <strain evidence="3 4">G1</strain>
    </source>
</reference>
<dbReference type="PROSITE" id="PS51411">
    <property type="entry name" value="PSP1_C"/>
    <property type="match status" value="1"/>
</dbReference>
<feature type="region of interest" description="Disordered" evidence="1">
    <location>
        <begin position="781"/>
        <end position="851"/>
    </location>
</feature>
<evidence type="ECO:0000259" key="2">
    <source>
        <dbReference type="PROSITE" id="PS51411"/>
    </source>
</evidence>
<name>A0A1Y2AQT1_9FUNG</name>
<dbReference type="InterPro" id="IPR007557">
    <property type="entry name" value="PSP1_C"/>
</dbReference>
<dbReference type="PANTHER" id="PTHR43830">
    <property type="entry name" value="PROTEIN PSP1"/>
    <property type="match status" value="1"/>
</dbReference>